<dbReference type="Proteomes" id="UP001646157">
    <property type="component" value="Unassembled WGS sequence"/>
</dbReference>
<dbReference type="InterPro" id="IPR036890">
    <property type="entry name" value="HATPase_C_sf"/>
</dbReference>
<name>A0ABS2NHE8_9BACI</name>
<dbReference type="SMART" id="SM00387">
    <property type="entry name" value="HATPase_c"/>
    <property type="match status" value="1"/>
</dbReference>
<feature type="transmembrane region" description="Helical" evidence="9">
    <location>
        <begin position="6"/>
        <end position="23"/>
    </location>
</feature>
<evidence type="ECO:0000256" key="4">
    <source>
        <dbReference type="ARBA" id="ARBA00022679"/>
    </source>
</evidence>
<dbReference type="GO" id="GO:0016301">
    <property type="term" value="F:kinase activity"/>
    <property type="evidence" value="ECO:0007669"/>
    <property type="project" value="UniProtKB-KW"/>
</dbReference>
<dbReference type="Pfam" id="PF02518">
    <property type="entry name" value="HATPase_c"/>
    <property type="match status" value="1"/>
</dbReference>
<feature type="transmembrane region" description="Helical" evidence="9">
    <location>
        <begin position="197"/>
        <end position="218"/>
    </location>
</feature>
<keyword evidence="12" id="KW-1185">Reference proteome</keyword>
<keyword evidence="7" id="KW-0067">ATP-binding</keyword>
<keyword evidence="9" id="KW-1133">Transmembrane helix</keyword>
<evidence type="ECO:0000313" key="11">
    <source>
        <dbReference type="EMBL" id="MBM7587287.1"/>
    </source>
</evidence>
<gene>
    <name evidence="11" type="ORF">JOC86_003860</name>
</gene>
<evidence type="ECO:0000256" key="7">
    <source>
        <dbReference type="ARBA" id="ARBA00022840"/>
    </source>
</evidence>
<keyword evidence="9" id="KW-0812">Transmembrane</keyword>
<feature type="transmembrane region" description="Helical" evidence="9">
    <location>
        <begin position="83"/>
        <end position="103"/>
    </location>
</feature>
<dbReference type="EMBL" id="JAFBDZ010000004">
    <property type="protein sequence ID" value="MBM7587287.1"/>
    <property type="molecule type" value="Genomic_DNA"/>
</dbReference>
<feature type="transmembrane region" description="Helical" evidence="9">
    <location>
        <begin position="115"/>
        <end position="133"/>
    </location>
</feature>
<sequence>MIILIFIAVLFLFLTILFTYKKIDSLSSRFMYGINLGFICSYVAFILYLTQFNYYYNIVNQFFDFSPGTWNYLVLQNFDTNTIIRLLNGGVILFYFSFFCFTLSFTNSRKKSKKITVSVTLLSVLALLQFLFYDPILNLYLQDYTLKSDLLSSYQSYTQIGDKLFRFVNVLSLLIGILLMVHHYIKHRHIRFMRNYTLFTLLSLLPLGTIQYLMFSWAPELLVRITFSRQFPNYQQPDLNLYFAELRVFPFIALFALGFMVFNVYKYNSIESYHRDVNTLINRKIDTASLGIRAFTHAIKNHLLAIQSETEFLRERFEGDQEAAYSLKLIESSCEQSFESIDHAAKMLKQITLNMKPSGLHQPVEQAIIRFHPLKPNIELHYQRPKKTIMVYLDEEHINEVIYNMIKNALEAISDQQGEISIDIKHVNDDWGVISILDNGPGIETDNVNELFTPFYSTKSSLTNWGVGLSFCYKIVKAHDGKIEVTTEKGKGTQFHLYFPLIFVE</sequence>
<proteinExistence type="predicted"/>
<dbReference type="InterPro" id="IPR003594">
    <property type="entry name" value="HATPase_dom"/>
</dbReference>
<evidence type="ECO:0000259" key="10">
    <source>
        <dbReference type="PROSITE" id="PS50109"/>
    </source>
</evidence>
<keyword evidence="4" id="KW-0808">Transferase</keyword>
<feature type="transmembrane region" description="Helical" evidence="9">
    <location>
        <begin position="248"/>
        <end position="265"/>
    </location>
</feature>
<dbReference type="SUPFAM" id="SSF55874">
    <property type="entry name" value="ATPase domain of HSP90 chaperone/DNA topoisomerase II/histidine kinase"/>
    <property type="match status" value="1"/>
</dbReference>
<dbReference type="InterPro" id="IPR004358">
    <property type="entry name" value="Sig_transdc_His_kin-like_C"/>
</dbReference>
<feature type="transmembrane region" description="Helical" evidence="9">
    <location>
        <begin position="164"/>
        <end position="185"/>
    </location>
</feature>
<dbReference type="CDD" id="cd00075">
    <property type="entry name" value="HATPase"/>
    <property type="match status" value="1"/>
</dbReference>
<evidence type="ECO:0000256" key="8">
    <source>
        <dbReference type="ARBA" id="ARBA00023012"/>
    </source>
</evidence>
<feature type="domain" description="Histidine kinase" evidence="10">
    <location>
        <begin position="294"/>
        <end position="503"/>
    </location>
</feature>
<comment type="caution">
    <text evidence="11">The sequence shown here is derived from an EMBL/GenBank/DDBJ whole genome shotgun (WGS) entry which is preliminary data.</text>
</comment>
<dbReference type="Gene3D" id="3.30.565.10">
    <property type="entry name" value="Histidine kinase-like ATPase, C-terminal domain"/>
    <property type="match status" value="1"/>
</dbReference>
<dbReference type="EC" id="2.7.13.3" evidence="2"/>
<keyword evidence="6 11" id="KW-0418">Kinase</keyword>
<protein>
    <recommendedName>
        <fullName evidence="2">histidine kinase</fullName>
        <ecNumber evidence="2">2.7.13.3</ecNumber>
    </recommendedName>
</protein>
<dbReference type="PANTHER" id="PTHR43065">
    <property type="entry name" value="SENSOR HISTIDINE KINASE"/>
    <property type="match status" value="1"/>
</dbReference>
<dbReference type="InterPro" id="IPR005467">
    <property type="entry name" value="His_kinase_dom"/>
</dbReference>
<comment type="catalytic activity">
    <reaction evidence="1">
        <text>ATP + protein L-histidine = ADP + protein N-phospho-L-histidine.</text>
        <dbReference type="EC" id="2.7.13.3"/>
    </reaction>
</comment>
<keyword evidence="8" id="KW-0902">Two-component regulatory system</keyword>
<reference evidence="11 12" key="1">
    <citation type="submission" date="2021-01" db="EMBL/GenBank/DDBJ databases">
        <title>Genomic Encyclopedia of Type Strains, Phase IV (KMG-IV): sequencing the most valuable type-strain genomes for metagenomic binning, comparative biology and taxonomic classification.</title>
        <authorList>
            <person name="Goeker M."/>
        </authorList>
    </citation>
    <scope>NUCLEOTIDE SEQUENCE [LARGE SCALE GENOMIC DNA]</scope>
    <source>
        <strain evidence="11 12">DSM 24834</strain>
    </source>
</reference>
<keyword evidence="3" id="KW-0597">Phosphoprotein</keyword>
<keyword evidence="5" id="KW-0547">Nucleotide-binding</keyword>
<evidence type="ECO:0000256" key="3">
    <source>
        <dbReference type="ARBA" id="ARBA00022553"/>
    </source>
</evidence>
<evidence type="ECO:0000313" key="12">
    <source>
        <dbReference type="Proteomes" id="UP001646157"/>
    </source>
</evidence>
<dbReference type="PRINTS" id="PR00344">
    <property type="entry name" value="BCTRLSENSOR"/>
</dbReference>
<feature type="transmembrane region" description="Helical" evidence="9">
    <location>
        <begin position="30"/>
        <end position="49"/>
    </location>
</feature>
<evidence type="ECO:0000256" key="1">
    <source>
        <dbReference type="ARBA" id="ARBA00000085"/>
    </source>
</evidence>
<dbReference type="PANTHER" id="PTHR43065:SF10">
    <property type="entry name" value="PEROXIDE STRESS-ACTIVATED HISTIDINE KINASE MAK3"/>
    <property type="match status" value="1"/>
</dbReference>
<evidence type="ECO:0000256" key="9">
    <source>
        <dbReference type="SAM" id="Phobius"/>
    </source>
</evidence>
<evidence type="ECO:0000256" key="5">
    <source>
        <dbReference type="ARBA" id="ARBA00022741"/>
    </source>
</evidence>
<dbReference type="PROSITE" id="PS50109">
    <property type="entry name" value="HIS_KIN"/>
    <property type="match status" value="1"/>
</dbReference>
<organism evidence="11 12">
    <name type="scientific">Rossellomorea pakistanensis</name>
    <dbReference type="NCBI Taxonomy" id="992288"/>
    <lineage>
        <taxon>Bacteria</taxon>
        <taxon>Bacillati</taxon>
        <taxon>Bacillota</taxon>
        <taxon>Bacilli</taxon>
        <taxon>Bacillales</taxon>
        <taxon>Bacillaceae</taxon>
        <taxon>Rossellomorea</taxon>
    </lineage>
</organism>
<evidence type="ECO:0000256" key="6">
    <source>
        <dbReference type="ARBA" id="ARBA00022777"/>
    </source>
</evidence>
<accession>A0ABS2NHE8</accession>
<keyword evidence="9" id="KW-0472">Membrane</keyword>
<evidence type="ECO:0000256" key="2">
    <source>
        <dbReference type="ARBA" id="ARBA00012438"/>
    </source>
</evidence>